<accession>A0A0R3WWY5</accession>
<dbReference type="GO" id="GO:0016787">
    <property type="term" value="F:hydrolase activity"/>
    <property type="evidence" value="ECO:0007669"/>
    <property type="project" value="UniProtKB-KW"/>
</dbReference>
<keyword evidence="3" id="KW-0378">Hydrolase</keyword>
<keyword evidence="4" id="KW-0347">Helicase</keyword>
<dbReference type="GO" id="GO:0046872">
    <property type="term" value="F:metal ion binding"/>
    <property type="evidence" value="ECO:0007669"/>
    <property type="project" value="UniProtKB-KW"/>
</dbReference>
<dbReference type="STRING" id="6205.A0A0R3WWY5"/>
<dbReference type="Pfam" id="PF08696">
    <property type="entry name" value="Dna2"/>
    <property type="match status" value="1"/>
</dbReference>
<dbReference type="InterPro" id="IPR014808">
    <property type="entry name" value="DNA_replication_fac_Dna2_N"/>
</dbReference>
<dbReference type="WBParaSite" id="TTAC_0000527501-mRNA-1">
    <property type="protein sequence ID" value="TTAC_0000527501-mRNA-1"/>
    <property type="gene ID" value="TTAC_0000527501"/>
</dbReference>
<evidence type="ECO:0000256" key="5">
    <source>
        <dbReference type="ARBA" id="ARBA00022840"/>
    </source>
</evidence>
<evidence type="ECO:0000256" key="2">
    <source>
        <dbReference type="ARBA" id="ARBA00022741"/>
    </source>
</evidence>
<evidence type="ECO:0000256" key="4">
    <source>
        <dbReference type="ARBA" id="ARBA00022806"/>
    </source>
</evidence>
<dbReference type="GO" id="GO:0005524">
    <property type="term" value="F:ATP binding"/>
    <property type="evidence" value="ECO:0007669"/>
    <property type="project" value="UniProtKB-KW"/>
</dbReference>
<sequence length="114" mass="12234">LIPCSIGNKPTTTSSFSTWSLSDDPLPSDVTIPPLLVLHPEVLISGTTVAAAARGCVRRAVLQHFWDKDRASSTVMEPNSDSATSKSLTEGGVMLLGSLVHKVFQQVIPMIEFQ</sequence>
<name>A0A0R3WWY5_HYDTA</name>
<reference evidence="7" key="1">
    <citation type="submission" date="2017-02" db="UniProtKB">
        <authorList>
            <consortium name="WormBaseParasite"/>
        </authorList>
    </citation>
    <scope>IDENTIFICATION</scope>
</reference>
<keyword evidence="1" id="KW-0479">Metal-binding</keyword>
<evidence type="ECO:0000256" key="3">
    <source>
        <dbReference type="ARBA" id="ARBA00022801"/>
    </source>
</evidence>
<keyword evidence="2" id="KW-0547">Nucleotide-binding</keyword>
<evidence type="ECO:0000259" key="6">
    <source>
        <dbReference type="Pfam" id="PF08696"/>
    </source>
</evidence>
<proteinExistence type="predicted"/>
<evidence type="ECO:0000313" key="7">
    <source>
        <dbReference type="WBParaSite" id="TTAC_0000527501-mRNA-1"/>
    </source>
</evidence>
<evidence type="ECO:0000256" key="1">
    <source>
        <dbReference type="ARBA" id="ARBA00022723"/>
    </source>
</evidence>
<dbReference type="GO" id="GO:0004386">
    <property type="term" value="F:helicase activity"/>
    <property type="evidence" value="ECO:0007669"/>
    <property type="project" value="UniProtKB-KW"/>
</dbReference>
<feature type="domain" description="DNA replication factor Dna2 N-terminal" evidence="6">
    <location>
        <begin position="34"/>
        <end position="76"/>
    </location>
</feature>
<keyword evidence="5" id="KW-0067">ATP-binding</keyword>
<dbReference type="AlphaFoldDB" id="A0A0R3WWY5"/>
<protein>
    <submittedName>
        <fullName evidence="7">Dna2 domain-containing protein</fullName>
    </submittedName>
</protein>
<organism evidence="7">
    <name type="scientific">Hydatigena taeniaeformis</name>
    <name type="common">Feline tapeworm</name>
    <name type="synonym">Taenia taeniaeformis</name>
    <dbReference type="NCBI Taxonomy" id="6205"/>
    <lineage>
        <taxon>Eukaryota</taxon>
        <taxon>Metazoa</taxon>
        <taxon>Spiralia</taxon>
        <taxon>Lophotrochozoa</taxon>
        <taxon>Platyhelminthes</taxon>
        <taxon>Cestoda</taxon>
        <taxon>Eucestoda</taxon>
        <taxon>Cyclophyllidea</taxon>
        <taxon>Taeniidae</taxon>
        <taxon>Hydatigera</taxon>
    </lineage>
</organism>